<evidence type="ECO:0000313" key="2">
    <source>
        <dbReference type="EMBL" id="CAF1153727.1"/>
    </source>
</evidence>
<dbReference type="Proteomes" id="UP000663891">
    <property type="component" value="Unassembled WGS sequence"/>
</dbReference>
<evidence type="ECO:0000313" key="3">
    <source>
        <dbReference type="EMBL" id="CAF4118573.1"/>
    </source>
</evidence>
<dbReference type="OrthoDB" id="10556352at2759"/>
<keyword evidence="1" id="KW-0812">Transmembrane</keyword>
<dbReference type="EMBL" id="CAJOAY010005751">
    <property type="protein sequence ID" value="CAF4118573.1"/>
    <property type="molecule type" value="Genomic_DNA"/>
</dbReference>
<keyword evidence="1" id="KW-0472">Membrane</keyword>
<keyword evidence="1" id="KW-1133">Transmembrane helix</keyword>
<dbReference type="Proteomes" id="UP000663881">
    <property type="component" value="Unassembled WGS sequence"/>
</dbReference>
<organism evidence="2 4">
    <name type="scientific">Adineta steineri</name>
    <dbReference type="NCBI Taxonomy" id="433720"/>
    <lineage>
        <taxon>Eukaryota</taxon>
        <taxon>Metazoa</taxon>
        <taxon>Spiralia</taxon>
        <taxon>Gnathifera</taxon>
        <taxon>Rotifera</taxon>
        <taxon>Eurotatoria</taxon>
        <taxon>Bdelloidea</taxon>
        <taxon>Adinetida</taxon>
        <taxon>Adinetidae</taxon>
        <taxon>Adineta</taxon>
    </lineage>
</organism>
<evidence type="ECO:0000256" key="1">
    <source>
        <dbReference type="SAM" id="Phobius"/>
    </source>
</evidence>
<gene>
    <name evidence="3" type="ORF">OKA104_LOCUS36600</name>
    <name evidence="2" type="ORF">VCS650_LOCUS22956</name>
</gene>
<reference evidence="2" key="1">
    <citation type="submission" date="2021-02" db="EMBL/GenBank/DDBJ databases">
        <authorList>
            <person name="Nowell W R."/>
        </authorList>
    </citation>
    <scope>NUCLEOTIDE SEQUENCE</scope>
</reference>
<evidence type="ECO:0000313" key="4">
    <source>
        <dbReference type="Proteomes" id="UP000663891"/>
    </source>
</evidence>
<accession>A0A814SX62</accession>
<dbReference type="AlphaFoldDB" id="A0A814SX62"/>
<dbReference type="EMBL" id="CAJNON010000264">
    <property type="protein sequence ID" value="CAF1153727.1"/>
    <property type="molecule type" value="Genomic_DNA"/>
</dbReference>
<sequence>MWLLIEVNLVSASIFDFAELFKVLPKYSIYSRYCQSSNAMNSTTVVKRNNIHNASALGIIFFNLPSIFVGRVFLLILRVGSSLSASIWYSVFQILIDNNKLTLSQLSYIWM</sequence>
<feature type="transmembrane region" description="Helical" evidence="1">
    <location>
        <begin position="56"/>
        <end position="77"/>
    </location>
</feature>
<comment type="caution">
    <text evidence="2">The sequence shown here is derived from an EMBL/GenBank/DDBJ whole genome shotgun (WGS) entry which is preliminary data.</text>
</comment>
<proteinExistence type="predicted"/>
<name>A0A814SX62_9BILA</name>
<protein>
    <submittedName>
        <fullName evidence="2">Uncharacterized protein</fullName>
    </submittedName>
</protein>